<dbReference type="EMBL" id="SPSB01000003">
    <property type="protein sequence ID" value="TFV94482.1"/>
    <property type="molecule type" value="Genomic_DNA"/>
</dbReference>
<dbReference type="AlphaFoldDB" id="A0A4Y9QS71"/>
<dbReference type="GO" id="GO:0004519">
    <property type="term" value="F:endonuclease activity"/>
    <property type="evidence" value="ECO:0007669"/>
    <property type="project" value="UniProtKB-KW"/>
</dbReference>
<accession>A0A4Y9QS71</accession>
<dbReference type="Gene3D" id="1.10.30.50">
    <property type="match status" value="1"/>
</dbReference>
<keyword evidence="1" id="KW-0255">Endonuclease</keyword>
<name>A0A4Y9QS71_9BACT</name>
<keyword evidence="1" id="KW-0540">Nuclease</keyword>
<protein>
    <submittedName>
        <fullName evidence="1">HNH endonuclease</fullName>
    </submittedName>
</protein>
<evidence type="ECO:0000313" key="2">
    <source>
        <dbReference type="Proteomes" id="UP000297647"/>
    </source>
</evidence>
<sequence>MTPIQSTKEAYQESLIDPRWKSLRQKIIRRDRYQCQCCGSTSQLHVHHRQYHRHKHSGEWLKPWEYSPQFLVTLCDTCHRAGHQHYSIPIKDI</sequence>
<reference evidence="1 2" key="1">
    <citation type="submission" date="2019-03" db="EMBL/GenBank/DDBJ databases">
        <title>Algoriphagus sp. nov, a new strain isolated from root system soil of mangrove plant Kandelia.</title>
        <authorList>
            <person name="Yin Q."/>
            <person name="Wang K."/>
            <person name="Song Z."/>
        </authorList>
    </citation>
    <scope>NUCLEOTIDE SEQUENCE [LARGE SCALE GENOMIC DNA]</scope>
    <source>
        <strain evidence="1 2">XY-J91</strain>
    </source>
</reference>
<proteinExistence type="predicted"/>
<keyword evidence="1" id="KW-0378">Hydrolase</keyword>
<dbReference type="Proteomes" id="UP000297647">
    <property type="component" value="Unassembled WGS sequence"/>
</dbReference>
<organism evidence="1 2">
    <name type="scientific">Algoriphagus kandeliae</name>
    <dbReference type="NCBI Taxonomy" id="2562278"/>
    <lineage>
        <taxon>Bacteria</taxon>
        <taxon>Pseudomonadati</taxon>
        <taxon>Bacteroidota</taxon>
        <taxon>Cytophagia</taxon>
        <taxon>Cytophagales</taxon>
        <taxon>Cyclobacteriaceae</taxon>
        <taxon>Algoriphagus</taxon>
    </lineage>
</organism>
<keyword evidence="2" id="KW-1185">Reference proteome</keyword>
<gene>
    <name evidence="1" type="ORF">E4S40_10700</name>
</gene>
<comment type="caution">
    <text evidence="1">The sequence shown here is derived from an EMBL/GenBank/DDBJ whole genome shotgun (WGS) entry which is preliminary data.</text>
</comment>
<evidence type="ECO:0000313" key="1">
    <source>
        <dbReference type="EMBL" id="TFV94482.1"/>
    </source>
</evidence>